<dbReference type="GO" id="GO:0016798">
    <property type="term" value="F:hydrolase activity, acting on glycosyl bonds"/>
    <property type="evidence" value="ECO:0007669"/>
    <property type="project" value="UniProtKB-KW"/>
</dbReference>
<keyword evidence="3" id="KW-0732">Signal</keyword>
<feature type="signal peptide" evidence="3">
    <location>
        <begin position="1"/>
        <end position="45"/>
    </location>
</feature>
<dbReference type="EMBL" id="BRXY01000468">
    <property type="protein sequence ID" value="GMH96420.1"/>
    <property type="molecule type" value="Genomic_DNA"/>
</dbReference>
<dbReference type="Gene3D" id="3.20.20.70">
    <property type="entry name" value="Aldolase class I"/>
    <property type="match status" value="1"/>
</dbReference>
<protein>
    <recommendedName>
        <fullName evidence="6">Alpha-galactosidase</fullName>
    </recommendedName>
</protein>
<comment type="caution">
    <text evidence="4">The sequence shown here is derived from an EMBL/GenBank/DDBJ whole genome shotgun (WGS) entry which is preliminary data.</text>
</comment>
<reference evidence="5" key="1">
    <citation type="journal article" date="2023" name="Commun. Biol.">
        <title>Genome analysis of Parmales, the sister group of diatoms, reveals the evolutionary specialization of diatoms from phago-mixotrophs to photoautotrophs.</title>
        <authorList>
            <person name="Ban H."/>
            <person name="Sato S."/>
            <person name="Yoshikawa S."/>
            <person name="Yamada K."/>
            <person name="Nakamura Y."/>
            <person name="Ichinomiya M."/>
            <person name="Sato N."/>
            <person name="Blanc-Mathieu R."/>
            <person name="Endo H."/>
            <person name="Kuwata A."/>
            <person name="Ogata H."/>
        </authorList>
    </citation>
    <scope>NUCLEOTIDE SEQUENCE [LARGE SCALE GENOMIC DNA]</scope>
    <source>
        <strain evidence="5">NIES 3701</strain>
    </source>
</reference>
<evidence type="ECO:0000313" key="4">
    <source>
        <dbReference type="EMBL" id="GMH96420.1"/>
    </source>
</evidence>
<keyword evidence="5" id="KW-1185">Reference proteome</keyword>
<evidence type="ECO:0000256" key="2">
    <source>
        <dbReference type="ARBA" id="ARBA00023295"/>
    </source>
</evidence>
<sequence length="728" mass="80962">MVQRPETFTLPYYIHRNPAMLSPMYPPSAPLLAILLLTLSALTTSAEVDLDLKINADHSISLSSALYSIPSICSSFNYDDSTTADDPVSFNTCKDHEKYYKPRAHRVNAKTHVVHAPKDAKSIPTIRQTFHDHGTHVTLQVHVDSPNSFKTNEMKVIDDATMEVEGVDGKALLVPFDNDIISMYQSRDLDNHANNLLQMTSAYVAPFYSEETRSGVVIGSLEHTVWKTGIKFHAKTLRLKDGTFGVHKLDVIAGLNGLEETRDYIPHGWVSSREQSDKANHLASPAFFMGEFNDWRDGMELYANSQVKKNPEMPEGVDNVVGWNSWGVTQFGTTLENAVAASEAMKTLEDVGFEGSFIDFDAVNLSFEEQSKLVETTSENGQNAGVYAAPWSYFSDDLDATVMCGGETYTQRELVKKNLKGEPMKALDKRINVPSVTNYAYDPTHPGVLCMAIDYVEEALDAGMKLIKIDFINWGVMEGGSNSDGSHYEESVTTGMAAYNYGMEKIAEVIDNRMVISLSMAPTFPNHFAHARRIGCDQMYGGVEFTMNQLWGGWWQKEMLTLDPDLIVFNKNEIIDVPSVLKPFVNGFKMDSRSRVNKGVVHGGFYLAGDDMTNSTSVELTQKYLGNEEVNKVALLGEPFRAVSSPERIVVAPSVFELDSKKGGKYLAVFNYNPKSKNIRVDLAKTVVDGAKSYTDVWTGKKYDLVFVAEDAVEFQLRGASSLLMQFE</sequence>
<dbReference type="Proteomes" id="UP001165085">
    <property type="component" value="Unassembled WGS sequence"/>
</dbReference>
<dbReference type="InterPro" id="IPR017853">
    <property type="entry name" value="GH"/>
</dbReference>
<dbReference type="InterPro" id="IPR013785">
    <property type="entry name" value="Aldolase_TIM"/>
</dbReference>
<proteinExistence type="predicted"/>
<gene>
    <name evidence="4" type="ORF">TrST_g14194</name>
</gene>
<keyword evidence="1" id="KW-0378">Hydrolase</keyword>
<evidence type="ECO:0000256" key="1">
    <source>
        <dbReference type="ARBA" id="ARBA00022801"/>
    </source>
</evidence>
<organism evidence="4 5">
    <name type="scientific">Triparma strigata</name>
    <dbReference type="NCBI Taxonomy" id="1606541"/>
    <lineage>
        <taxon>Eukaryota</taxon>
        <taxon>Sar</taxon>
        <taxon>Stramenopiles</taxon>
        <taxon>Ochrophyta</taxon>
        <taxon>Bolidophyceae</taxon>
        <taxon>Parmales</taxon>
        <taxon>Triparmaceae</taxon>
        <taxon>Triparma</taxon>
    </lineage>
</organism>
<dbReference type="AlphaFoldDB" id="A0A9W7BYG0"/>
<evidence type="ECO:0008006" key="6">
    <source>
        <dbReference type="Google" id="ProtNLM"/>
    </source>
</evidence>
<dbReference type="SUPFAM" id="SSF51445">
    <property type="entry name" value="(Trans)glycosidases"/>
    <property type="match status" value="1"/>
</dbReference>
<evidence type="ECO:0000256" key="3">
    <source>
        <dbReference type="SAM" id="SignalP"/>
    </source>
</evidence>
<feature type="chain" id="PRO_5040891147" description="Alpha-galactosidase" evidence="3">
    <location>
        <begin position="46"/>
        <end position="728"/>
    </location>
</feature>
<dbReference type="InterPro" id="IPR013780">
    <property type="entry name" value="Glyco_hydro_b"/>
</dbReference>
<name>A0A9W7BYG0_9STRA</name>
<dbReference type="OrthoDB" id="191209at2759"/>
<evidence type="ECO:0000313" key="5">
    <source>
        <dbReference type="Proteomes" id="UP001165085"/>
    </source>
</evidence>
<keyword evidence="2" id="KW-0326">Glycosidase</keyword>
<accession>A0A9W7BYG0</accession>
<dbReference type="Gene3D" id="2.60.40.1180">
    <property type="entry name" value="Golgi alpha-mannosidase II"/>
    <property type="match status" value="1"/>
</dbReference>